<protein>
    <submittedName>
        <fullName evidence="11">Uncharacterized protein</fullName>
    </submittedName>
</protein>
<evidence type="ECO:0000313" key="11">
    <source>
        <dbReference type="EMBL" id="PUZ43691.1"/>
    </source>
</evidence>
<dbReference type="InterPro" id="IPR025846">
    <property type="entry name" value="TBL_N"/>
</dbReference>
<evidence type="ECO:0000256" key="6">
    <source>
        <dbReference type="ARBA" id="ARBA00022989"/>
    </source>
</evidence>
<dbReference type="OrthoDB" id="630188at2759"/>
<accession>A0A2T7CK29</accession>
<sequence length="449" mass="49897">MAPGSPLKRLARREARGPLERAGLAGLAAAAVSAAALLLLLLLLCSASLRCSAAALAAAPRRLWAGGVSVAAEAAGSEEEDCDLFDGDWVPAGAGGGYPLYNSRACAFLDVGFRCSENGRPDAAYATWRWQPARCHLPRFDAKSMLEKLRNRRVVFVGDSIGRNQWESLLCMLSTAVHNKSSIYEVNGNPITKHMGFLIFKFRDYNCTVEYYRSPFIVLQGRAPAGAPEIVKYTIRVDATDWMSDRGKWKDADVLIFNTGHWWNDEKTIRGGAYFREGDEVKMDMTVTDAYRRSIQTLSDWLHREVNTSKTHVIYRTYAPVHFRGGDWKTGGSCHSETLPDLTPPEWLEEWGDLLKPVSDVLGNNLNPKLSGVDVLNVTRMTAQRKDGHLSVYLSPSGPVPHYKQDCSHWCLPGVPDTWNELLYALIMKRRMKMDQNVSLAGTITLNTG</sequence>
<evidence type="ECO:0000256" key="4">
    <source>
        <dbReference type="ARBA" id="ARBA00022692"/>
    </source>
</evidence>
<keyword evidence="5" id="KW-0735">Signal-anchor</keyword>
<dbReference type="InterPro" id="IPR029962">
    <property type="entry name" value="TBL"/>
</dbReference>
<feature type="domain" description="Trichome birefringence-like C-terminal" evidence="9">
    <location>
        <begin position="137"/>
        <end position="425"/>
    </location>
</feature>
<gene>
    <name evidence="11" type="ORF">GQ55_8G028400</name>
</gene>
<feature type="domain" description="Trichome birefringence-like N-terminal" evidence="10">
    <location>
        <begin position="81"/>
        <end position="136"/>
    </location>
</feature>
<keyword evidence="6" id="KW-1133">Transmembrane helix</keyword>
<dbReference type="PANTHER" id="PTHR32285:SF213">
    <property type="entry name" value="PROTEIN TRICHOME BIREFRINGENCE-LIKE 11"/>
    <property type="match status" value="1"/>
</dbReference>
<evidence type="ECO:0000313" key="12">
    <source>
        <dbReference type="Proteomes" id="UP000244336"/>
    </source>
</evidence>
<dbReference type="STRING" id="1504633.A0A2T7CK29"/>
<dbReference type="Proteomes" id="UP000244336">
    <property type="component" value="Chromosome 8"/>
</dbReference>
<dbReference type="AlphaFoldDB" id="A0A2T7CK29"/>
<evidence type="ECO:0000256" key="5">
    <source>
        <dbReference type="ARBA" id="ARBA00022968"/>
    </source>
</evidence>
<dbReference type="PANTHER" id="PTHR32285">
    <property type="entry name" value="PROTEIN TRICHOME BIREFRINGENCE-LIKE 9-RELATED"/>
    <property type="match status" value="1"/>
</dbReference>
<dbReference type="GO" id="GO:1990538">
    <property type="term" value="F:xylan O-acetyltransferase activity"/>
    <property type="evidence" value="ECO:0007669"/>
    <property type="project" value="UniProtKB-ARBA"/>
</dbReference>
<keyword evidence="8" id="KW-0472">Membrane</keyword>
<keyword evidence="3" id="KW-0808">Transferase</keyword>
<proteinExistence type="inferred from homology"/>
<dbReference type="Pfam" id="PF14416">
    <property type="entry name" value="PMR5N"/>
    <property type="match status" value="1"/>
</dbReference>
<keyword evidence="7" id="KW-0333">Golgi apparatus</keyword>
<evidence type="ECO:0000259" key="9">
    <source>
        <dbReference type="Pfam" id="PF13839"/>
    </source>
</evidence>
<dbReference type="InterPro" id="IPR026057">
    <property type="entry name" value="TBL_C"/>
</dbReference>
<dbReference type="GO" id="GO:0000139">
    <property type="term" value="C:Golgi membrane"/>
    <property type="evidence" value="ECO:0007669"/>
    <property type="project" value="UniProtKB-SubCell"/>
</dbReference>
<evidence type="ECO:0000256" key="2">
    <source>
        <dbReference type="ARBA" id="ARBA00007727"/>
    </source>
</evidence>
<evidence type="ECO:0000256" key="3">
    <source>
        <dbReference type="ARBA" id="ARBA00022679"/>
    </source>
</evidence>
<evidence type="ECO:0000259" key="10">
    <source>
        <dbReference type="Pfam" id="PF14416"/>
    </source>
</evidence>
<dbReference type="EMBL" id="CM009756">
    <property type="protein sequence ID" value="PUZ43691.1"/>
    <property type="molecule type" value="Genomic_DNA"/>
</dbReference>
<keyword evidence="12" id="KW-1185">Reference proteome</keyword>
<name>A0A2T7CK29_9POAL</name>
<organism evidence="11 12">
    <name type="scientific">Panicum hallii var. hallii</name>
    <dbReference type="NCBI Taxonomy" id="1504633"/>
    <lineage>
        <taxon>Eukaryota</taxon>
        <taxon>Viridiplantae</taxon>
        <taxon>Streptophyta</taxon>
        <taxon>Embryophyta</taxon>
        <taxon>Tracheophyta</taxon>
        <taxon>Spermatophyta</taxon>
        <taxon>Magnoliopsida</taxon>
        <taxon>Liliopsida</taxon>
        <taxon>Poales</taxon>
        <taxon>Poaceae</taxon>
        <taxon>PACMAD clade</taxon>
        <taxon>Panicoideae</taxon>
        <taxon>Panicodae</taxon>
        <taxon>Paniceae</taxon>
        <taxon>Panicinae</taxon>
        <taxon>Panicum</taxon>
        <taxon>Panicum sect. Panicum</taxon>
    </lineage>
</organism>
<keyword evidence="4" id="KW-0812">Transmembrane</keyword>
<comment type="subcellular location">
    <subcellularLocation>
        <location evidence="1">Golgi apparatus membrane</location>
        <topology evidence="1">Single-pass type II membrane protein</topology>
    </subcellularLocation>
</comment>
<evidence type="ECO:0000256" key="7">
    <source>
        <dbReference type="ARBA" id="ARBA00023034"/>
    </source>
</evidence>
<reference evidence="11 12" key="1">
    <citation type="submission" date="2018-04" db="EMBL/GenBank/DDBJ databases">
        <title>WGS assembly of Panicum hallii var. hallii HAL2.</title>
        <authorList>
            <person name="Lovell J."/>
            <person name="Jenkins J."/>
            <person name="Lowry D."/>
            <person name="Mamidi S."/>
            <person name="Sreedasyam A."/>
            <person name="Weng X."/>
            <person name="Barry K."/>
            <person name="Bonette J."/>
            <person name="Campitelli B."/>
            <person name="Daum C."/>
            <person name="Gordon S."/>
            <person name="Gould B."/>
            <person name="Lipzen A."/>
            <person name="MacQueen A."/>
            <person name="Palacio-Mejia J."/>
            <person name="Plott C."/>
            <person name="Shakirov E."/>
            <person name="Shu S."/>
            <person name="Yoshinaga Y."/>
            <person name="Zane M."/>
            <person name="Rokhsar D."/>
            <person name="Grimwood J."/>
            <person name="Schmutz J."/>
            <person name="Juenger T."/>
        </authorList>
    </citation>
    <scope>NUCLEOTIDE SEQUENCE [LARGE SCALE GENOMIC DNA]</scope>
    <source>
        <strain evidence="12">cv. HAL2</strain>
    </source>
</reference>
<dbReference type="Gramene" id="PUZ43691">
    <property type="protein sequence ID" value="PUZ43691"/>
    <property type="gene ID" value="GQ55_8G028400"/>
</dbReference>
<evidence type="ECO:0000256" key="1">
    <source>
        <dbReference type="ARBA" id="ARBA00004323"/>
    </source>
</evidence>
<comment type="similarity">
    <text evidence="2">Belongs to the PC-esterase family. TBL subfamily.</text>
</comment>
<dbReference type="Pfam" id="PF13839">
    <property type="entry name" value="PC-Esterase"/>
    <property type="match status" value="1"/>
</dbReference>
<evidence type="ECO:0000256" key="8">
    <source>
        <dbReference type="ARBA" id="ARBA00023136"/>
    </source>
</evidence>